<comment type="similarity">
    <text evidence="1">Belongs to the enoyl-CoA hydratase/isomerase family.</text>
</comment>
<dbReference type="RefSeq" id="WP_251911088.1">
    <property type="nucleotide sequence ID" value="NZ_JAMRXG010000004.1"/>
</dbReference>
<gene>
    <name evidence="3" type="ORF">NDR86_10830</name>
</gene>
<organism evidence="3 4">
    <name type="scientific">Nocardia pulmonis</name>
    <dbReference type="NCBI Taxonomy" id="2951408"/>
    <lineage>
        <taxon>Bacteria</taxon>
        <taxon>Bacillati</taxon>
        <taxon>Actinomycetota</taxon>
        <taxon>Actinomycetes</taxon>
        <taxon>Mycobacteriales</taxon>
        <taxon>Nocardiaceae</taxon>
        <taxon>Nocardia</taxon>
    </lineage>
</organism>
<dbReference type="AlphaFoldDB" id="A0A9X2IYI8"/>
<feature type="domain" description="MaoC-like" evidence="2">
    <location>
        <begin position="19"/>
        <end position="134"/>
    </location>
</feature>
<comment type="caution">
    <text evidence="3">The sequence shown here is derived from an EMBL/GenBank/DDBJ whole genome shotgun (WGS) entry which is preliminary data.</text>
</comment>
<evidence type="ECO:0000313" key="4">
    <source>
        <dbReference type="Proteomes" id="UP001139157"/>
    </source>
</evidence>
<dbReference type="InterPro" id="IPR002539">
    <property type="entry name" value="MaoC-like_dom"/>
</dbReference>
<evidence type="ECO:0000259" key="2">
    <source>
        <dbReference type="Pfam" id="PF01575"/>
    </source>
</evidence>
<reference evidence="3" key="1">
    <citation type="submission" date="2022-06" db="EMBL/GenBank/DDBJ databases">
        <title>Novel species in genus nocardia.</title>
        <authorList>
            <person name="Li F."/>
        </authorList>
    </citation>
    <scope>NUCLEOTIDE SEQUENCE</scope>
    <source>
        <strain evidence="3">CDC141</strain>
    </source>
</reference>
<keyword evidence="4" id="KW-1185">Reference proteome</keyword>
<dbReference type="Pfam" id="PF01575">
    <property type="entry name" value="MaoC_dehydratas"/>
    <property type="match status" value="1"/>
</dbReference>
<dbReference type="Proteomes" id="UP001139157">
    <property type="component" value="Unassembled WGS sequence"/>
</dbReference>
<dbReference type="InterPro" id="IPR029069">
    <property type="entry name" value="HotDog_dom_sf"/>
</dbReference>
<protein>
    <recommendedName>
        <fullName evidence="2">MaoC-like domain-containing protein</fullName>
    </recommendedName>
</protein>
<dbReference type="PANTHER" id="PTHR42993">
    <property type="entry name" value="MAOC-LIKE DEHYDRATASE DOMAIN-CONTAINING PROTEIN"/>
    <property type="match status" value="1"/>
</dbReference>
<proteinExistence type="inferred from homology"/>
<dbReference type="PANTHER" id="PTHR42993:SF1">
    <property type="entry name" value="MAOC-LIKE DEHYDRATASE DOMAIN-CONTAINING PROTEIN"/>
    <property type="match status" value="1"/>
</dbReference>
<sequence>MTFGDIETAGPARELAEFVGRAAGRSRSIVVTQERISAFGEITEDRQWIHMDPPRAERIGGTIAHGMLIASLIPVLLGEIIEPPAGAPIRCDRIVNLGFERLSFATPVRAGTAIHLEGNVVEAVAAGRQRVDARCDVTVWTDTAPPRVSAAGVLRLRFLL</sequence>
<evidence type="ECO:0000256" key="1">
    <source>
        <dbReference type="ARBA" id="ARBA00005254"/>
    </source>
</evidence>
<evidence type="ECO:0000313" key="3">
    <source>
        <dbReference type="EMBL" id="MCM6773966.1"/>
    </source>
</evidence>
<dbReference type="SUPFAM" id="SSF54637">
    <property type="entry name" value="Thioesterase/thiol ester dehydrase-isomerase"/>
    <property type="match status" value="1"/>
</dbReference>
<dbReference type="Gene3D" id="3.10.129.10">
    <property type="entry name" value="Hotdog Thioesterase"/>
    <property type="match status" value="1"/>
</dbReference>
<accession>A0A9X2IYI8</accession>
<name>A0A9X2IYI8_9NOCA</name>
<dbReference type="EMBL" id="JAMRXG010000004">
    <property type="protein sequence ID" value="MCM6773966.1"/>
    <property type="molecule type" value="Genomic_DNA"/>
</dbReference>